<sequence>MEETSPESITGGREGSITGGRGFQLQTQQEVVSPATEKEASLTVGKQLEESGLSRRMCVGASEMFTRHWEKILIR</sequence>
<keyword evidence="2" id="KW-1185">Reference proteome</keyword>
<dbReference type="EMBL" id="CM042011">
    <property type="protein sequence ID" value="KAI3768646.1"/>
    <property type="molecule type" value="Genomic_DNA"/>
</dbReference>
<comment type="caution">
    <text evidence="1">The sequence shown here is derived from an EMBL/GenBank/DDBJ whole genome shotgun (WGS) entry which is preliminary data.</text>
</comment>
<evidence type="ECO:0000313" key="1">
    <source>
        <dbReference type="EMBL" id="KAI3768646.1"/>
    </source>
</evidence>
<protein>
    <submittedName>
        <fullName evidence="1">Uncharacterized protein</fullName>
    </submittedName>
</protein>
<dbReference type="Proteomes" id="UP001055811">
    <property type="component" value="Linkage Group LG03"/>
</dbReference>
<gene>
    <name evidence="1" type="ORF">L2E82_19476</name>
</gene>
<organism evidence="1 2">
    <name type="scientific">Cichorium intybus</name>
    <name type="common">Chicory</name>
    <dbReference type="NCBI Taxonomy" id="13427"/>
    <lineage>
        <taxon>Eukaryota</taxon>
        <taxon>Viridiplantae</taxon>
        <taxon>Streptophyta</taxon>
        <taxon>Embryophyta</taxon>
        <taxon>Tracheophyta</taxon>
        <taxon>Spermatophyta</taxon>
        <taxon>Magnoliopsida</taxon>
        <taxon>eudicotyledons</taxon>
        <taxon>Gunneridae</taxon>
        <taxon>Pentapetalae</taxon>
        <taxon>asterids</taxon>
        <taxon>campanulids</taxon>
        <taxon>Asterales</taxon>
        <taxon>Asteraceae</taxon>
        <taxon>Cichorioideae</taxon>
        <taxon>Cichorieae</taxon>
        <taxon>Cichoriinae</taxon>
        <taxon>Cichorium</taxon>
    </lineage>
</organism>
<reference evidence="2" key="1">
    <citation type="journal article" date="2022" name="Mol. Ecol. Resour.">
        <title>The genomes of chicory, endive, great burdock and yacon provide insights into Asteraceae palaeo-polyploidization history and plant inulin production.</title>
        <authorList>
            <person name="Fan W."/>
            <person name="Wang S."/>
            <person name="Wang H."/>
            <person name="Wang A."/>
            <person name="Jiang F."/>
            <person name="Liu H."/>
            <person name="Zhao H."/>
            <person name="Xu D."/>
            <person name="Zhang Y."/>
        </authorList>
    </citation>
    <scope>NUCLEOTIDE SEQUENCE [LARGE SCALE GENOMIC DNA]</scope>
    <source>
        <strain evidence="2">cv. Punajuju</strain>
    </source>
</reference>
<evidence type="ECO:0000313" key="2">
    <source>
        <dbReference type="Proteomes" id="UP001055811"/>
    </source>
</evidence>
<name>A0ACB9FCS1_CICIN</name>
<accession>A0ACB9FCS1</accession>
<proteinExistence type="predicted"/>
<reference evidence="1 2" key="2">
    <citation type="journal article" date="2022" name="Mol. Ecol. Resour.">
        <title>The genomes of chicory, endive, great burdock and yacon provide insights into Asteraceae paleo-polyploidization history and plant inulin production.</title>
        <authorList>
            <person name="Fan W."/>
            <person name="Wang S."/>
            <person name="Wang H."/>
            <person name="Wang A."/>
            <person name="Jiang F."/>
            <person name="Liu H."/>
            <person name="Zhao H."/>
            <person name="Xu D."/>
            <person name="Zhang Y."/>
        </authorList>
    </citation>
    <scope>NUCLEOTIDE SEQUENCE [LARGE SCALE GENOMIC DNA]</scope>
    <source>
        <strain evidence="2">cv. Punajuju</strain>
        <tissue evidence="1">Leaves</tissue>
    </source>
</reference>